<accession>A0A7J6SAT8</accession>
<feature type="compositionally biased region" description="Basic and acidic residues" evidence="1">
    <location>
        <begin position="1"/>
        <end position="11"/>
    </location>
</feature>
<evidence type="ECO:0000256" key="1">
    <source>
        <dbReference type="SAM" id="MobiDB-lite"/>
    </source>
</evidence>
<name>A0A7J6SAT8_PEROL</name>
<dbReference type="AlphaFoldDB" id="A0A7J6SAT8"/>
<evidence type="ECO:0000313" key="2">
    <source>
        <dbReference type="EMBL" id="KAF4729775.1"/>
    </source>
</evidence>
<feature type="non-terminal residue" evidence="2">
    <location>
        <position position="1"/>
    </location>
</feature>
<evidence type="ECO:0000313" key="3">
    <source>
        <dbReference type="Proteomes" id="UP000574390"/>
    </source>
</evidence>
<dbReference type="EMBL" id="JABANM010016245">
    <property type="protein sequence ID" value="KAF4729775.1"/>
    <property type="molecule type" value="Genomic_DNA"/>
</dbReference>
<proteinExistence type="predicted"/>
<comment type="caution">
    <text evidence="2">The sequence shown here is derived from an EMBL/GenBank/DDBJ whole genome shotgun (WGS) entry which is preliminary data.</text>
</comment>
<protein>
    <submittedName>
        <fullName evidence="2">Uncharacterized protein</fullName>
    </submittedName>
</protein>
<sequence length="58" mass="6321">MLDKKVEKKDEEESVGEDNSKDDGSDSSSIHFNDLLVKASVNSGRGSLMLSNDENFAT</sequence>
<gene>
    <name evidence="2" type="ORF">FOZ62_020360</name>
</gene>
<feature type="region of interest" description="Disordered" evidence="1">
    <location>
        <begin position="1"/>
        <end position="29"/>
    </location>
</feature>
<organism evidence="2 3">
    <name type="scientific">Perkinsus olseni</name>
    <name type="common">Perkinsus atlanticus</name>
    <dbReference type="NCBI Taxonomy" id="32597"/>
    <lineage>
        <taxon>Eukaryota</taxon>
        <taxon>Sar</taxon>
        <taxon>Alveolata</taxon>
        <taxon>Perkinsozoa</taxon>
        <taxon>Perkinsea</taxon>
        <taxon>Perkinsida</taxon>
        <taxon>Perkinsidae</taxon>
        <taxon>Perkinsus</taxon>
    </lineage>
</organism>
<dbReference type="Proteomes" id="UP000574390">
    <property type="component" value="Unassembled WGS sequence"/>
</dbReference>
<reference evidence="2 3" key="1">
    <citation type="submission" date="2020-04" db="EMBL/GenBank/DDBJ databases">
        <title>Perkinsus olseni comparative genomics.</title>
        <authorList>
            <person name="Bogema D.R."/>
        </authorList>
    </citation>
    <scope>NUCLEOTIDE SEQUENCE [LARGE SCALE GENOMIC DNA]</scope>
    <source>
        <strain evidence="2">ATCC PRA-205</strain>
    </source>
</reference>